<feature type="domain" description="GFO/IDH/MocA-like oxidoreductase" evidence="2">
    <location>
        <begin position="129"/>
        <end position="238"/>
    </location>
</feature>
<accession>A0A9D1SRR4</accession>
<dbReference type="PANTHER" id="PTHR43377">
    <property type="entry name" value="BILIVERDIN REDUCTASE A"/>
    <property type="match status" value="1"/>
</dbReference>
<dbReference type="Gene3D" id="3.40.50.720">
    <property type="entry name" value="NAD(P)-binding Rossmann-like Domain"/>
    <property type="match status" value="1"/>
</dbReference>
<evidence type="ECO:0000259" key="1">
    <source>
        <dbReference type="Pfam" id="PF01408"/>
    </source>
</evidence>
<dbReference type="PANTHER" id="PTHR43377:SF6">
    <property type="entry name" value="GFO_IDH_MOCA-LIKE OXIDOREDUCTASE N-TERMINAL DOMAIN-CONTAINING PROTEIN"/>
    <property type="match status" value="1"/>
</dbReference>
<dbReference type="InterPro" id="IPR036291">
    <property type="entry name" value="NAD(P)-bd_dom_sf"/>
</dbReference>
<dbReference type="Gene3D" id="3.30.360.10">
    <property type="entry name" value="Dihydrodipicolinate Reductase, domain 2"/>
    <property type="match status" value="1"/>
</dbReference>
<comment type="caution">
    <text evidence="3">The sequence shown here is derived from an EMBL/GenBank/DDBJ whole genome shotgun (WGS) entry which is preliminary data.</text>
</comment>
<dbReference type="SUPFAM" id="SSF51735">
    <property type="entry name" value="NAD(P)-binding Rossmann-fold domains"/>
    <property type="match status" value="1"/>
</dbReference>
<dbReference type="InterPro" id="IPR055170">
    <property type="entry name" value="GFO_IDH_MocA-like_dom"/>
</dbReference>
<dbReference type="EMBL" id="DVOD01000030">
    <property type="protein sequence ID" value="HIU92337.1"/>
    <property type="molecule type" value="Genomic_DNA"/>
</dbReference>
<reference evidence="3" key="2">
    <citation type="journal article" date="2021" name="PeerJ">
        <title>Extensive microbial diversity within the chicken gut microbiome revealed by metagenomics and culture.</title>
        <authorList>
            <person name="Gilroy R."/>
            <person name="Ravi A."/>
            <person name="Getino M."/>
            <person name="Pursley I."/>
            <person name="Horton D.L."/>
            <person name="Alikhan N.F."/>
            <person name="Baker D."/>
            <person name="Gharbi K."/>
            <person name="Hall N."/>
            <person name="Watson M."/>
            <person name="Adriaenssens E.M."/>
            <person name="Foster-Nyarko E."/>
            <person name="Jarju S."/>
            <person name="Secka A."/>
            <person name="Antonio M."/>
            <person name="Oren A."/>
            <person name="Chaudhuri R.R."/>
            <person name="La Ragione R."/>
            <person name="Hildebrand F."/>
            <person name="Pallen M.J."/>
        </authorList>
    </citation>
    <scope>NUCLEOTIDE SEQUENCE</scope>
    <source>
        <strain evidence="3">CHK154-7741</strain>
    </source>
</reference>
<dbReference type="InterPro" id="IPR051450">
    <property type="entry name" value="Gfo/Idh/MocA_Oxidoreductases"/>
</dbReference>
<dbReference type="SUPFAM" id="SSF55347">
    <property type="entry name" value="Glyceraldehyde-3-phosphate dehydrogenase-like, C-terminal domain"/>
    <property type="match status" value="1"/>
</dbReference>
<dbReference type="InterPro" id="IPR000683">
    <property type="entry name" value="Gfo/Idh/MocA-like_OxRdtase_N"/>
</dbReference>
<sequence>MTTKVAVLGAGIWGKNLVRNFYNLNYLHTVCDMDEENRKRVNNDYPEIHTTPDFNEVLENKEINAVVIATPSHTHFKLVKMALEAGKHVYVEKPIATASEEALILKELAESKNLVLMVGHLLLYHPAVNRLKMIVESGELGEIKYVQSDRLNINYFKNDRSVMWDLAPHDVSMVSYILGEEPKRVISAMGVSSDGNEIMDITHVEIEYESGCVAHISDSWIHPQKRVNLMLRGTKGSAMFDDTLTENKLQVFKNDKPNSGSNIALDYIEIEPLKLECEHFVKCIENGKKARSDGENGYFVVKILEDAEKMMLGEKRELLEQHNFASSRSKQK</sequence>
<protein>
    <submittedName>
        <fullName evidence="3">Gfo/Idh/MocA family oxidoreductase</fullName>
    </submittedName>
</protein>
<reference evidence="3" key="1">
    <citation type="submission" date="2020-10" db="EMBL/GenBank/DDBJ databases">
        <authorList>
            <person name="Gilroy R."/>
        </authorList>
    </citation>
    <scope>NUCLEOTIDE SEQUENCE</scope>
    <source>
        <strain evidence="3">CHK154-7741</strain>
    </source>
</reference>
<evidence type="ECO:0000313" key="4">
    <source>
        <dbReference type="Proteomes" id="UP000886748"/>
    </source>
</evidence>
<dbReference type="GO" id="GO:0000166">
    <property type="term" value="F:nucleotide binding"/>
    <property type="evidence" value="ECO:0007669"/>
    <property type="project" value="InterPro"/>
</dbReference>
<evidence type="ECO:0000259" key="2">
    <source>
        <dbReference type="Pfam" id="PF22725"/>
    </source>
</evidence>
<dbReference type="Pfam" id="PF01408">
    <property type="entry name" value="GFO_IDH_MocA"/>
    <property type="match status" value="1"/>
</dbReference>
<dbReference type="Pfam" id="PF22725">
    <property type="entry name" value="GFO_IDH_MocA_C3"/>
    <property type="match status" value="1"/>
</dbReference>
<feature type="domain" description="Gfo/Idh/MocA-like oxidoreductase N-terminal" evidence="1">
    <location>
        <begin position="4"/>
        <end position="120"/>
    </location>
</feature>
<proteinExistence type="predicted"/>
<dbReference type="AlphaFoldDB" id="A0A9D1SRR4"/>
<name>A0A9D1SRR4_9CLOT</name>
<gene>
    <name evidence="3" type="ORF">IAD26_04290</name>
</gene>
<organism evidence="3 4">
    <name type="scientific">Candidatus Limenecus avicola</name>
    <dbReference type="NCBI Taxonomy" id="2840847"/>
    <lineage>
        <taxon>Bacteria</taxon>
        <taxon>Bacillati</taxon>
        <taxon>Bacillota</taxon>
        <taxon>Clostridia</taxon>
        <taxon>Eubacteriales</taxon>
        <taxon>Clostridiaceae</taxon>
        <taxon>Clostridiaceae incertae sedis</taxon>
        <taxon>Candidatus Limenecus</taxon>
    </lineage>
</organism>
<dbReference type="Proteomes" id="UP000886748">
    <property type="component" value="Unassembled WGS sequence"/>
</dbReference>
<evidence type="ECO:0000313" key="3">
    <source>
        <dbReference type="EMBL" id="HIU92337.1"/>
    </source>
</evidence>